<evidence type="ECO:0000313" key="1">
    <source>
        <dbReference type="EMBL" id="ANX13354.1"/>
    </source>
</evidence>
<keyword evidence="2" id="KW-1185">Reference proteome</keyword>
<dbReference type="Proteomes" id="UP000077412">
    <property type="component" value="Chromosome"/>
</dbReference>
<evidence type="ECO:0000313" key="2">
    <source>
        <dbReference type="Proteomes" id="UP000077412"/>
    </source>
</evidence>
<dbReference type="RefSeq" id="WP_066292045.1">
    <property type="nucleotide sequence ID" value="NZ_CP016761.1"/>
</dbReference>
<dbReference type="OrthoDB" id="9883865at2"/>
<name>A0A1B1Z7G2_9BACL</name>
<dbReference type="KEGG" id="far:ABE41_015200"/>
<dbReference type="AlphaFoldDB" id="A0A1B1Z7G2"/>
<accession>A0A1B1Z7G2</accession>
<proteinExistence type="predicted"/>
<organism evidence="1 2">
    <name type="scientific">Fictibacillus arsenicus</name>
    <dbReference type="NCBI Taxonomy" id="255247"/>
    <lineage>
        <taxon>Bacteria</taxon>
        <taxon>Bacillati</taxon>
        <taxon>Bacillota</taxon>
        <taxon>Bacilli</taxon>
        <taxon>Bacillales</taxon>
        <taxon>Fictibacillaceae</taxon>
        <taxon>Fictibacillus</taxon>
    </lineage>
</organism>
<gene>
    <name evidence="1" type="ORF">ABE41_015200</name>
</gene>
<dbReference type="EMBL" id="CP016761">
    <property type="protein sequence ID" value="ANX13354.1"/>
    <property type="molecule type" value="Genomic_DNA"/>
</dbReference>
<protein>
    <submittedName>
        <fullName evidence="1">Uncharacterized protein</fullName>
    </submittedName>
</protein>
<reference evidence="1 2" key="1">
    <citation type="submission" date="2016-08" db="EMBL/GenBank/DDBJ databases">
        <title>Complete genome sequence of Fictibacillus arsenicus G25-54, a strain with toxicity to nematodes and a potential arsenic-resistance activity.</title>
        <authorList>
            <person name="Zheng Z."/>
        </authorList>
    </citation>
    <scope>NUCLEOTIDE SEQUENCE [LARGE SCALE GENOMIC DNA]</scope>
    <source>
        <strain evidence="1 2">G25-54</strain>
    </source>
</reference>
<sequence>MRIQQPIVKDNISIAKDILNGNNNLTTVEIINSTIKQSTIITPITIHINSVTDTIAGEQQGGPIGGSTIASGTNGVWVRKMSSPAALTNNRKLRI</sequence>